<dbReference type="SUPFAM" id="SSF53474">
    <property type="entry name" value="alpha/beta-Hydrolases"/>
    <property type="match status" value="1"/>
</dbReference>
<reference evidence="4" key="1">
    <citation type="submission" date="2017-11" db="EMBL/GenBank/DDBJ databases">
        <authorList>
            <person name="Chan K.G."/>
            <person name="Lee L.S."/>
        </authorList>
    </citation>
    <scope>NUCLEOTIDE SEQUENCE [LARGE SCALE GENOMIC DNA]</scope>
    <source>
        <strain evidence="4">DSM 100970</strain>
    </source>
</reference>
<dbReference type="GO" id="GO:0016787">
    <property type="term" value="F:hydrolase activity"/>
    <property type="evidence" value="ECO:0007669"/>
    <property type="project" value="UniProtKB-KW"/>
</dbReference>
<evidence type="ECO:0000259" key="2">
    <source>
        <dbReference type="Pfam" id="PF00561"/>
    </source>
</evidence>
<accession>A0A2I7N3L2</accession>
<evidence type="ECO:0000313" key="4">
    <source>
        <dbReference type="Proteomes" id="UP000236655"/>
    </source>
</evidence>
<dbReference type="Pfam" id="PF00561">
    <property type="entry name" value="Abhydrolase_1"/>
    <property type="match status" value="1"/>
</dbReference>
<name>A0A2I7N3L2_9NEIS</name>
<protein>
    <recommendedName>
        <fullName evidence="2">AB hydrolase-1 domain-containing protein</fullName>
    </recommendedName>
</protein>
<evidence type="ECO:0000256" key="1">
    <source>
        <dbReference type="ARBA" id="ARBA00022801"/>
    </source>
</evidence>
<dbReference type="Proteomes" id="UP000236655">
    <property type="component" value="Chromosome"/>
</dbReference>
<organism evidence="3 4">
    <name type="scientific">Aquella oligotrophica</name>
    <dbReference type="NCBI Taxonomy" id="2067065"/>
    <lineage>
        <taxon>Bacteria</taxon>
        <taxon>Pseudomonadati</taxon>
        <taxon>Pseudomonadota</taxon>
        <taxon>Betaproteobacteria</taxon>
        <taxon>Neisseriales</taxon>
        <taxon>Neisseriaceae</taxon>
        <taxon>Aquella</taxon>
    </lineage>
</organism>
<dbReference type="AlphaFoldDB" id="A0A2I7N3L2"/>
<keyword evidence="1" id="KW-0378">Hydrolase</keyword>
<dbReference type="PANTHER" id="PTHR43798">
    <property type="entry name" value="MONOACYLGLYCEROL LIPASE"/>
    <property type="match status" value="1"/>
</dbReference>
<dbReference type="EMBL" id="CP024847">
    <property type="protein sequence ID" value="AUR51051.1"/>
    <property type="molecule type" value="Genomic_DNA"/>
</dbReference>
<dbReference type="KEGG" id="nba:CUN60_01595"/>
<keyword evidence="4" id="KW-1185">Reference proteome</keyword>
<proteinExistence type="predicted"/>
<evidence type="ECO:0000313" key="3">
    <source>
        <dbReference type="EMBL" id="AUR51051.1"/>
    </source>
</evidence>
<dbReference type="Gene3D" id="3.40.50.1820">
    <property type="entry name" value="alpha/beta hydrolase"/>
    <property type="match status" value="1"/>
</dbReference>
<dbReference type="InterPro" id="IPR029058">
    <property type="entry name" value="AB_hydrolase_fold"/>
</dbReference>
<dbReference type="GO" id="GO:0016020">
    <property type="term" value="C:membrane"/>
    <property type="evidence" value="ECO:0007669"/>
    <property type="project" value="TreeGrafter"/>
</dbReference>
<dbReference type="PANTHER" id="PTHR43798:SF31">
    <property type="entry name" value="AB HYDROLASE SUPERFAMILY PROTEIN YCLE"/>
    <property type="match status" value="1"/>
</dbReference>
<dbReference type="InterPro" id="IPR050266">
    <property type="entry name" value="AB_hydrolase_sf"/>
</dbReference>
<sequence length="286" mass="32909">MRMQTNFIERQNIYAESYRISYSSWGNPDAKKTLLCLHGLNRNGRDFDYVAEYFLKFDYYIVAPDLPGRGNSSYLQDGRGYNLDSTIADLTALIEQLELKNIDCIGTSLGGAMGLMLASMPQNKFNKLILNDIGAEVELAGIIRIATYSGEDLDFSSFEEACNYYRQYSLNDGIYDDSVWLHMFSHSFQKNSNRRWELKRDRKVAASLAEGMLSNGNIDLWEFWKRISHPTLIIHGINSDLLLESTIEKMQHLQPQTKVLTIEDAGHSPYLYRQEHLKRIAQFLMS</sequence>
<dbReference type="PRINTS" id="PR00111">
    <property type="entry name" value="ABHYDROLASE"/>
</dbReference>
<dbReference type="InterPro" id="IPR000073">
    <property type="entry name" value="AB_hydrolase_1"/>
</dbReference>
<gene>
    <name evidence="3" type="ORF">CUN60_01595</name>
</gene>
<feature type="domain" description="AB hydrolase-1" evidence="2">
    <location>
        <begin position="33"/>
        <end position="272"/>
    </location>
</feature>